<organism evidence="1 2">
    <name type="scientific">Molorchus minor</name>
    <dbReference type="NCBI Taxonomy" id="1323400"/>
    <lineage>
        <taxon>Eukaryota</taxon>
        <taxon>Metazoa</taxon>
        <taxon>Ecdysozoa</taxon>
        <taxon>Arthropoda</taxon>
        <taxon>Hexapoda</taxon>
        <taxon>Insecta</taxon>
        <taxon>Pterygota</taxon>
        <taxon>Neoptera</taxon>
        <taxon>Endopterygota</taxon>
        <taxon>Coleoptera</taxon>
        <taxon>Polyphaga</taxon>
        <taxon>Cucujiformia</taxon>
        <taxon>Chrysomeloidea</taxon>
        <taxon>Cerambycidae</taxon>
        <taxon>Lamiinae</taxon>
        <taxon>Monochamini</taxon>
        <taxon>Molorchus</taxon>
    </lineage>
</organism>
<evidence type="ECO:0000313" key="1">
    <source>
        <dbReference type="EMBL" id="KAJ8969365.1"/>
    </source>
</evidence>
<name>A0ABQ9IYX7_9CUCU</name>
<comment type="caution">
    <text evidence="1">The sequence shown here is derived from an EMBL/GenBank/DDBJ whole genome shotgun (WGS) entry which is preliminary data.</text>
</comment>
<dbReference type="EMBL" id="JAPWTJ010001816">
    <property type="protein sequence ID" value="KAJ8969365.1"/>
    <property type="molecule type" value="Genomic_DNA"/>
</dbReference>
<dbReference type="Proteomes" id="UP001162164">
    <property type="component" value="Unassembled WGS sequence"/>
</dbReference>
<reference evidence="1" key="1">
    <citation type="journal article" date="2023" name="Insect Mol. Biol.">
        <title>Genome sequencing provides insights into the evolution of gene families encoding plant cell wall-degrading enzymes in longhorned beetles.</title>
        <authorList>
            <person name="Shin N.R."/>
            <person name="Okamura Y."/>
            <person name="Kirsch R."/>
            <person name="Pauchet Y."/>
        </authorList>
    </citation>
    <scope>NUCLEOTIDE SEQUENCE</scope>
    <source>
        <strain evidence="1">MMC_N1</strain>
    </source>
</reference>
<gene>
    <name evidence="1" type="ORF">NQ317_004637</name>
</gene>
<evidence type="ECO:0000313" key="2">
    <source>
        <dbReference type="Proteomes" id="UP001162164"/>
    </source>
</evidence>
<proteinExistence type="predicted"/>
<keyword evidence="2" id="KW-1185">Reference proteome</keyword>
<sequence>MEIPHCVRAVQLVYIVDILFNKHIMTAVIHEGDVCDTSRSVNHPKRVLNSILTDKTDKDASNIS</sequence>
<protein>
    <submittedName>
        <fullName evidence="1">Uncharacterized protein</fullName>
    </submittedName>
</protein>
<accession>A0ABQ9IYX7</accession>